<sequence>MNQQLLFFVDEGGFDDFTPLFVSLGFDVDFEDSQRKAVKLAKKNTYQVLVAEFIYNPEFRDRVSNIESLLATLEGHSPEVKIIILYDEINQPQLNQLKQRYRMDATLTFPVDEKTIQDCISN</sequence>
<evidence type="ECO:0000313" key="1">
    <source>
        <dbReference type="EMBL" id="SFV83913.1"/>
    </source>
</evidence>
<evidence type="ECO:0008006" key="2">
    <source>
        <dbReference type="Google" id="ProtNLM"/>
    </source>
</evidence>
<reference evidence="1" key="1">
    <citation type="submission" date="2016-10" db="EMBL/GenBank/DDBJ databases">
        <authorList>
            <person name="de Groot N.N."/>
        </authorList>
    </citation>
    <scope>NUCLEOTIDE SEQUENCE</scope>
</reference>
<name>A0A1W1DQF0_9ZZZZ</name>
<organism evidence="1">
    <name type="scientific">hydrothermal vent metagenome</name>
    <dbReference type="NCBI Taxonomy" id="652676"/>
    <lineage>
        <taxon>unclassified sequences</taxon>
        <taxon>metagenomes</taxon>
        <taxon>ecological metagenomes</taxon>
    </lineage>
</organism>
<dbReference type="AlphaFoldDB" id="A0A1W1DQF0"/>
<gene>
    <name evidence="1" type="ORF">MNB_SUP05-9-253</name>
</gene>
<proteinExistence type="predicted"/>
<dbReference type="EMBL" id="FPHX01000021">
    <property type="protein sequence ID" value="SFV83913.1"/>
    <property type="molecule type" value="Genomic_DNA"/>
</dbReference>
<accession>A0A1W1DQF0</accession>
<protein>
    <recommendedName>
        <fullName evidence="2">Response regulatory domain-containing protein</fullName>
    </recommendedName>
</protein>